<keyword evidence="3" id="KW-1185">Reference proteome</keyword>
<dbReference type="InterPro" id="IPR036691">
    <property type="entry name" value="Endo/exonu/phosph_ase_sf"/>
</dbReference>
<dbReference type="PANTHER" id="PTHR33710">
    <property type="entry name" value="BNAC02G09200D PROTEIN"/>
    <property type="match status" value="1"/>
</dbReference>
<dbReference type="SUPFAM" id="SSF56219">
    <property type="entry name" value="DNase I-like"/>
    <property type="match status" value="1"/>
</dbReference>
<keyword evidence="2" id="KW-0540">Nuclease</keyword>
<keyword evidence="2" id="KW-0269">Exonuclease</keyword>
<dbReference type="Gene3D" id="3.60.10.10">
    <property type="entry name" value="Endonuclease/exonuclease/phosphatase"/>
    <property type="match status" value="1"/>
</dbReference>
<dbReference type="Proteomes" id="UP000265520">
    <property type="component" value="Unassembled WGS sequence"/>
</dbReference>
<dbReference type="GO" id="GO:0004519">
    <property type="term" value="F:endonuclease activity"/>
    <property type="evidence" value="ECO:0007669"/>
    <property type="project" value="UniProtKB-KW"/>
</dbReference>
<name>A0A392MU03_9FABA</name>
<dbReference type="PANTHER" id="PTHR33710:SF64">
    <property type="entry name" value="ENDONUCLEASE_EXONUCLEASE_PHOSPHATASE DOMAIN-CONTAINING PROTEIN"/>
    <property type="match status" value="1"/>
</dbReference>
<sequence>MIVCSFNARGLGSRVKRRKICDVVTTENIDFLSIQETKMEVISDCFIRSLWESSDCDWAYLPTVGNSGRILSIWNKVKASLVFTFIGDGFVGGVSVPDVYKRQSDILMSKMGFGEGLWCVMGDFNSVIDHHERRGLGVNVDGGRNSEMAGFDTFLNSLELIDLPLIGRRFTWFHPNGVSMSRLDRMLISSSWFDVWGAPSVWVLSRDVADHCPFVLRYSSFDWGPKPFRFNNFWLQNRDFKEVVTKAWESQQLEGWIGFRLKERFKGLKVVIKEWSRITHGVDERKKKTLISEIMALDL</sequence>
<keyword evidence="2" id="KW-0378">Hydrolase</keyword>
<protein>
    <submittedName>
        <fullName evidence="2">Endonuclease/exonuclease/phosphatase family protein</fullName>
    </submittedName>
</protein>
<dbReference type="AlphaFoldDB" id="A0A392MU03"/>
<evidence type="ECO:0000313" key="2">
    <source>
        <dbReference type="EMBL" id="MCH91026.1"/>
    </source>
</evidence>
<gene>
    <name evidence="2" type="ORF">A2U01_0011950</name>
</gene>
<accession>A0A392MU03</accession>
<feature type="non-terminal residue" evidence="2">
    <location>
        <position position="299"/>
    </location>
</feature>
<reference evidence="2 3" key="1">
    <citation type="journal article" date="2018" name="Front. Plant Sci.">
        <title>Red Clover (Trifolium pratense) and Zigzag Clover (T. medium) - A Picture of Genomic Similarities and Differences.</title>
        <authorList>
            <person name="Dluhosova J."/>
            <person name="Istvanek J."/>
            <person name="Nedelnik J."/>
            <person name="Repkova J."/>
        </authorList>
    </citation>
    <scope>NUCLEOTIDE SEQUENCE [LARGE SCALE GENOMIC DNA]</scope>
    <source>
        <strain evidence="3">cv. 10/8</strain>
        <tissue evidence="2">Leaf</tissue>
    </source>
</reference>
<organism evidence="2 3">
    <name type="scientific">Trifolium medium</name>
    <dbReference type="NCBI Taxonomy" id="97028"/>
    <lineage>
        <taxon>Eukaryota</taxon>
        <taxon>Viridiplantae</taxon>
        <taxon>Streptophyta</taxon>
        <taxon>Embryophyta</taxon>
        <taxon>Tracheophyta</taxon>
        <taxon>Spermatophyta</taxon>
        <taxon>Magnoliopsida</taxon>
        <taxon>eudicotyledons</taxon>
        <taxon>Gunneridae</taxon>
        <taxon>Pentapetalae</taxon>
        <taxon>rosids</taxon>
        <taxon>fabids</taxon>
        <taxon>Fabales</taxon>
        <taxon>Fabaceae</taxon>
        <taxon>Papilionoideae</taxon>
        <taxon>50 kb inversion clade</taxon>
        <taxon>NPAAA clade</taxon>
        <taxon>Hologalegina</taxon>
        <taxon>IRL clade</taxon>
        <taxon>Trifolieae</taxon>
        <taxon>Trifolium</taxon>
    </lineage>
</organism>
<dbReference type="GO" id="GO:0004527">
    <property type="term" value="F:exonuclease activity"/>
    <property type="evidence" value="ECO:0007669"/>
    <property type="project" value="UniProtKB-KW"/>
</dbReference>
<dbReference type="EMBL" id="LXQA010019526">
    <property type="protein sequence ID" value="MCH91026.1"/>
    <property type="molecule type" value="Genomic_DNA"/>
</dbReference>
<evidence type="ECO:0000259" key="1">
    <source>
        <dbReference type="Pfam" id="PF03372"/>
    </source>
</evidence>
<evidence type="ECO:0000313" key="3">
    <source>
        <dbReference type="Proteomes" id="UP000265520"/>
    </source>
</evidence>
<keyword evidence="2" id="KW-0255">Endonuclease</keyword>
<proteinExistence type="predicted"/>
<feature type="domain" description="Endonuclease/exonuclease/phosphatase" evidence="1">
    <location>
        <begin position="4"/>
        <end position="200"/>
    </location>
</feature>
<dbReference type="InterPro" id="IPR005135">
    <property type="entry name" value="Endo/exonuclease/phosphatase"/>
</dbReference>
<dbReference type="Pfam" id="PF03372">
    <property type="entry name" value="Exo_endo_phos"/>
    <property type="match status" value="1"/>
</dbReference>
<comment type="caution">
    <text evidence="2">The sequence shown here is derived from an EMBL/GenBank/DDBJ whole genome shotgun (WGS) entry which is preliminary data.</text>
</comment>